<dbReference type="SUPFAM" id="SSF46626">
    <property type="entry name" value="Cytochrome c"/>
    <property type="match status" value="1"/>
</dbReference>
<name>A0ABZ2K871_9BACT</name>
<dbReference type="InterPro" id="IPR036909">
    <property type="entry name" value="Cyt_c-like_dom_sf"/>
</dbReference>
<evidence type="ECO:0000256" key="2">
    <source>
        <dbReference type="ARBA" id="ARBA00022723"/>
    </source>
</evidence>
<evidence type="ECO:0000256" key="3">
    <source>
        <dbReference type="ARBA" id="ARBA00023004"/>
    </source>
</evidence>
<keyword evidence="8" id="KW-1185">Reference proteome</keyword>
<dbReference type="InterPro" id="IPR009056">
    <property type="entry name" value="Cyt_c-like_dom"/>
</dbReference>
<reference evidence="7 8" key="1">
    <citation type="submission" date="2021-12" db="EMBL/GenBank/DDBJ databases">
        <title>Discovery of the Pendulisporaceae a myxobacterial family with distinct sporulation behavior and unique specialized metabolism.</title>
        <authorList>
            <person name="Garcia R."/>
            <person name="Popoff A."/>
            <person name="Bader C.D."/>
            <person name="Loehr J."/>
            <person name="Walesch S."/>
            <person name="Walt C."/>
            <person name="Boldt J."/>
            <person name="Bunk B."/>
            <person name="Haeckl F.J.F.P.J."/>
            <person name="Gunesch A.P."/>
            <person name="Birkelbach J."/>
            <person name="Nuebel U."/>
            <person name="Pietschmann T."/>
            <person name="Bach T."/>
            <person name="Mueller R."/>
        </authorList>
    </citation>
    <scope>NUCLEOTIDE SEQUENCE [LARGE SCALE GENOMIC DNA]</scope>
    <source>
        <strain evidence="7 8">MSr12523</strain>
    </source>
</reference>
<protein>
    <submittedName>
        <fullName evidence="7">Cytochrome c</fullName>
    </submittedName>
</protein>
<gene>
    <name evidence="7" type="ORF">LZC95_51775</name>
</gene>
<sequence length="459" mass="50721">MDIPVFHLDVLNDRVLIAIIAVLHVVINHGMAVGGIPLVAYLERRGLATGDEAWDALAFRILTVFFIVTTTVGALTGVGIWFSAALVNPYAMGSLLRVFFWTWFTEWLVFVTEIVLILAYYLTWKKWRGPRKHAHVRLGGALSAASWATMALIVSILSFMMDPGSWHSDKTLFSGMFNPVYLPQLAFRTPLAMIMAGAFALAIVAWSEEDASMRARAVRTISSWILVWMLPCAAGGFWYARAVPSAMAANLPIALGTQALQAWSRTALAVLGGACAVIAIVALWGARKPNSTRTWALVVPALLSILLIGAFERVREFVRKPYAIAGYLYSNGLRKDDYPLLQRDGLLARATYTRVRRITEANEVDAGREVFLLACTRCHTVDGVNGIRSVLAAMYGDDRPWDREAIASYVGSMHDLRPFMPPFPGNEREKNALAVYLEHLQLHRETLEGAQSTGVVIEP</sequence>
<feature type="transmembrane region" description="Helical" evidence="5">
    <location>
        <begin position="260"/>
        <end position="283"/>
    </location>
</feature>
<evidence type="ECO:0000256" key="1">
    <source>
        <dbReference type="ARBA" id="ARBA00022617"/>
    </source>
</evidence>
<keyword evidence="1 4" id="KW-0349">Heme</keyword>
<keyword evidence="5" id="KW-1133">Transmembrane helix</keyword>
<dbReference type="PROSITE" id="PS51007">
    <property type="entry name" value="CYTC"/>
    <property type="match status" value="1"/>
</dbReference>
<evidence type="ECO:0000313" key="7">
    <source>
        <dbReference type="EMBL" id="WXA94891.1"/>
    </source>
</evidence>
<feature type="transmembrane region" description="Helical" evidence="5">
    <location>
        <begin position="136"/>
        <end position="161"/>
    </location>
</feature>
<organism evidence="7 8">
    <name type="scientific">Pendulispora brunnea</name>
    <dbReference type="NCBI Taxonomy" id="2905690"/>
    <lineage>
        <taxon>Bacteria</taxon>
        <taxon>Pseudomonadati</taxon>
        <taxon>Myxococcota</taxon>
        <taxon>Myxococcia</taxon>
        <taxon>Myxococcales</taxon>
        <taxon>Sorangiineae</taxon>
        <taxon>Pendulisporaceae</taxon>
        <taxon>Pendulispora</taxon>
    </lineage>
</organism>
<dbReference type="Pfam" id="PF13442">
    <property type="entry name" value="Cytochrome_CBB3"/>
    <property type="match status" value="1"/>
</dbReference>
<keyword evidence="5" id="KW-0812">Transmembrane</keyword>
<evidence type="ECO:0000313" key="8">
    <source>
        <dbReference type="Proteomes" id="UP001379533"/>
    </source>
</evidence>
<dbReference type="RefSeq" id="WP_394845501.1">
    <property type="nucleotide sequence ID" value="NZ_CP089982.1"/>
</dbReference>
<proteinExistence type="predicted"/>
<evidence type="ECO:0000256" key="4">
    <source>
        <dbReference type="PROSITE-ProRule" id="PRU00433"/>
    </source>
</evidence>
<feature type="transmembrane region" description="Helical" evidence="5">
    <location>
        <begin position="295"/>
        <end position="311"/>
    </location>
</feature>
<feature type="transmembrane region" description="Helical" evidence="5">
    <location>
        <begin position="218"/>
        <end position="240"/>
    </location>
</feature>
<dbReference type="EMBL" id="CP089982">
    <property type="protein sequence ID" value="WXA94891.1"/>
    <property type="molecule type" value="Genomic_DNA"/>
</dbReference>
<evidence type="ECO:0000256" key="5">
    <source>
        <dbReference type="SAM" id="Phobius"/>
    </source>
</evidence>
<keyword evidence="2 4" id="KW-0479">Metal-binding</keyword>
<feature type="domain" description="Cytochrome c" evidence="6">
    <location>
        <begin position="362"/>
        <end position="441"/>
    </location>
</feature>
<dbReference type="Gene3D" id="1.10.760.10">
    <property type="entry name" value="Cytochrome c-like domain"/>
    <property type="match status" value="1"/>
</dbReference>
<keyword evidence="3 4" id="KW-0408">Iron</keyword>
<accession>A0ABZ2K871</accession>
<feature type="transmembrane region" description="Helical" evidence="5">
    <location>
        <begin position="15"/>
        <end position="40"/>
    </location>
</feature>
<feature type="transmembrane region" description="Helical" evidence="5">
    <location>
        <begin position="107"/>
        <end position="124"/>
    </location>
</feature>
<feature type="transmembrane region" description="Helical" evidence="5">
    <location>
        <begin position="181"/>
        <end position="206"/>
    </location>
</feature>
<dbReference type="Proteomes" id="UP001379533">
    <property type="component" value="Chromosome"/>
</dbReference>
<evidence type="ECO:0000259" key="6">
    <source>
        <dbReference type="PROSITE" id="PS51007"/>
    </source>
</evidence>
<keyword evidence="5" id="KW-0472">Membrane</keyword>
<feature type="transmembrane region" description="Helical" evidence="5">
    <location>
        <begin position="61"/>
        <end position="87"/>
    </location>
</feature>